<reference evidence="6 7" key="1">
    <citation type="submission" date="2019-01" db="EMBL/GenBank/DDBJ databases">
        <title>Sequencing of cultivated peanut Arachis hypogaea provides insights into genome evolution and oil improvement.</title>
        <authorList>
            <person name="Chen X."/>
        </authorList>
    </citation>
    <scope>NUCLEOTIDE SEQUENCE [LARGE SCALE GENOMIC DNA]</scope>
    <source>
        <strain evidence="7">cv. Fuhuasheng</strain>
        <tissue evidence="6">Leaves</tissue>
    </source>
</reference>
<feature type="domain" description="Zinc finger PMZ-type" evidence="5">
    <location>
        <begin position="22"/>
        <end position="49"/>
    </location>
</feature>
<evidence type="ECO:0000259" key="5">
    <source>
        <dbReference type="SMART" id="SM00575"/>
    </source>
</evidence>
<gene>
    <name evidence="6" type="ORF">Ahy_A03g010470</name>
</gene>
<keyword evidence="1" id="KW-0479">Metal-binding</keyword>
<evidence type="ECO:0000313" key="6">
    <source>
        <dbReference type="EMBL" id="RYR64341.1"/>
    </source>
</evidence>
<evidence type="ECO:0000313" key="7">
    <source>
        <dbReference type="Proteomes" id="UP000289738"/>
    </source>
</evidence>
<organism evidence="6 7">
    <name type="scientific">Arachis hypogaea</name>
    <name type="common">Peanut</name>
    <dbReference type="NCBI Taxonomy" id="3818"/>
    <lineage>
        <taxon>Eukaryota</taxon>
        <taxon>Viridiplantae</taxon>
        <taxon>Streptophyta</taxon>
        <taxon>Embryophyta</taxon>
        <taxon>Tracheophyta</taxon>
        <taxon>Spermatophyta</taxon>
        <taxon>Magnoliopsida</taxon>
        <taxon>eudicotyledons</taxon>
        <taxon>Gunneridae</taxon>
        <taxon>Pentapetalae</taxon>
        <taxon>rosids</taxon>
        <taxon>fabids</taxon>
        <taxon>Fabales</taxon>
        <taxon>Fabaceae</taxon>
        <taxon>Papilionoideae</taxon>
        <taxon>50 kb inversion clade</taxon>
        <taxon>dalbergioids sensu lato</taxon>
        <taxon>Dalbergieae</taxon>
        <taxon>Pterocarpus clade</taxon>
        <taxon>Arachis</taxon>
    </lineage>
</organism>
<dbReference type="Proteomes" id="UP000289738">
    <property type="component" value="Chromosome A03"/>
</dbReference>
<keyword evidence="2" id="KW-0863">Zinc-finger</keyword>
<proteinExistence type="predicted"/>
<evidence type="ECO:0000256" key="2">
    <source>
        <dbReference type="ARBA" id="ARBA00022771"/>
    </source>
</evidence>
<dbReference type="GO" id="GO:0008270">
    <property type="term" value="F:zinc ion binding"/>
    <property type="evidence" value="ECO:0007669"/>
    <property type="project" value="UniProtKB-KW"/>
</dbReference>
<accession>A0A445DM84</accession>
<keyword evidence="7" id="KW-1185">Reference proteome</keyword>
<dbReference type="Pfam" id="PF04434">
    <property type="entry name" value="SWIM"/>
    <property type="match status" value="1"/>
</dbReference>
<sequence>MEELAAVPGSRQHNYQVLLDEGKCEYGYFQVLHLPCRHILTVCSHARLDWRAHVCPVYQMETVFKVYSMEFRSIGHENDWPSYDGPRIQPNPQLMRMKRGRGGDNRE</sequence>
<protein>
    <recommendedName>
        <fullName evidence="5">Zinc finger PMZ-type domain-containing protein</fullName>
    </recommendedName>
</protein>
<keyword evidence="3" id="KW-0862">Zinc</keyword>
<comment type="caution">
    <text evidence="6">The sequence shown here is derived from an EMBL/GenBank/DDBJ whole genome shotgun (WGS) entry which is preliminary data.</text>
</comment>
<evidence type="ECO:0000256" key="1">
    <source>
        <dbReference type="ARBA" id="ARBA00022723"/>
    </source>
</evidence>
<feature type="region of interest" description="Disordered" evidence="4">
    <location>
        <begin position="82"/>
        <end position="107"/>
    </location>
</feature>
<dbReference type="EMBL" id="SDMP01000003">
    <property type="protein sequence ID" value="RYR64341.1"/>
    <property type="molecule type" value="Genomic_DNA"/>
</dbReference>
<dbReference type="SMART" id="SM00575">
    <property type="entry name" value="ZnF_PMZ"/>
    <property type="match status" value="1"/>
</dbReference>
<dbReference type="InterPro" id="IPR007527">
    <property type="entry name" value="Znf_SWIM"/>
</dbReference>
<name>A0A445DM84_ARAHY</name>
<evidence type="ECO:0000256" key="4">
    <source>
        <dbReference type="SAM" id="MobiDB-lite"/>
    </source>
</evidence>
<dbReference type="InterPro" id="IPR006564">
    <property type="entry name" value="Znf_PMZ"/>
</dbReference>
<dbReference type="AlphaFoldDB" id="A0A445DM84"/>
<evidence type="ECO:0000256" key="3">
    <source>
        <dbReference type="ARBA" id="ARBA00022833"/>
    </source>
</evidence>